<organism evidence="2 3">
    <name type="scientific">Cafeteria roenbergensis</name>
    <name type="common">Marine flagellate</name>
    <dbReference type="NCBI Taxonomy" id="33653"/>
    <lineage>
        <taxon>Eukaryota</taxon>
        <taxon>Sar</taxon>
        <taxon>Stramenopiles</taxon>
        <taxon>Bigyra</taxon>
        <taxon>Opalozoa</taxon>
        <taxon>Bicosoecida</taxon>
        <taxon>Cafeteriaceae</taxon>
        <taxon>Cafeteria</taxon>
    </lineage>
</organism>
<reference evidence="2 3" key="1">
    <citation type="submission" date="2019-07" db="EMBL/GenBank/DDBJ databases">
        <title>Genomes of Cafeteria roenbergensis.</title>
        <authorList>
            <person name="Fischer M.G."/>
            <person name="Hackl T."/>
            <person name="Roman M."/>
        </authorList>
    </citation>
    <scope>NUCLEOTIDE SEQUENCE [LARGE SCALE GENOMIC DNA]</scope>
    <source>
        <strain evidence="2 3">BVI</strain>
    </source>
</reference>
<name>A0A5A8C8C5_CAFRO</name>
<gene>
    <name evidence="2" type="ORF">FNF29_06028</name>
</gene>
<accession>A0A5A8C8C5</accession>
<protein>
    <submittedName>
        <fullName evidence="2">Uncharacterized protein</fullName>
    </submittedName>
</protein>
<evidence type="ECO:0000256" key="1">
    <source>
        <dbReference type="SAM" id="MobiDB-lite"/>
    </source>
</evidence>
<comment type="caution">
    <text evidence="2">The sequence shown here is derived from an EMBL/GenBank/DDBJ whole genome shotgun (WGS) entry which is preliminary data.</text>
</comment>
<evidence type="ECO:0000313" key="3">
    <source>
        <dbReference type="Proteomes" id="UP000323011"/>
    </source>
</evidence>
<feature type="region of interest" description="Disordered" evidence="1">
    <location>
        <begin position="1429"/>
        <end position="1448"/>
    </location>
</feature>
<sequence>MESVSDLRVFVASAGEFPNGLAVGGNGSTQAETLSGRGALVFGTPESVANVTFRASCGDTFGLLSVRSVDLTYVCLASVTQVQVWRSSAQPSKAISEPLEDAALTISIHFSAPLVRSLNNASLRASGFLLDGTPWMSTDGQIAFVNASVVGNASELSLQVRSDLGAGHLSSSKAFQWEFRQRPKSVILWSGPAGAETEQQQGGTITSSDSLFARLSFATPKGPSQVSAFQLDISGLVVSGSPASLNDDDTEWLVPLAIPDGSRGLLSVNSLNSGPLGTSPGLLPAAEAAMGAFRAEVLSIQLVKPGSCTELDKFTPDGATSTQVVSNQMDLLVDFGAAVSNFSEQALNLTNLKTRGEAEIVQASATNQAAGKRWRVPLEVNATGGDAISIAVSVRVGPDSATLPQLTGNASLLLGFGLVRPSDIAVMAGATPSALTPRIVGDADASMNLWVVVSFPLAVNTMRLQHFVLQGLKEAPGAKPVALQDAPSLETLSSSLDSGAKHWALRVTPIDLADSASANTRLSDECELGNTGCVNQAPSISSHATGVTLGLRSVATALQVVEWDAELQTPKNTMALNSSASSASCFAVIATFMTGLRSLDVADFRLAGLSASISTDDCGSANLGQQLPNSTDANGRVWRLLVVPLESGKASVSLKDGLGTSSPSYTLGPSVHDRHFELRVQVKSLDWLTCAANPCQALTSSATTDRSLALRVTFNRPVAHFVAARDLALAGLAVSGESSDPGPRAVWVVHLVPTAERSDVSATVLPFRSGLCNASEAGSSWSWASGPATSCSLATPRIAATGPMAAAVQVQAKPTALGFYKQPVLDPGSKIAPDTAASDLWVVADLSLPVCGLPARAFVLSNATATLSDPVAVRMDETALSGGCSSRWAMHVQVHDRAGSIRAEVRHMASCDSLDGQADDDGCFAAPPSPLLEAGSSANASISLRTRVTSVSVFEGSLAKAGERTLAEQVRSGGSSSETCFTVVVEFERGVSGLEAGDVDLVGLEATECSTQTASQPQSDATGQRWLLHVSVGAEITSHEMGAGIRPSSGRAEPEIDTASAQRVGFSFLATVKTVQWLTCAANPCQALTSSATTDRSLALRVTFNRPVAHFVAARDLALAGLAVSGESSDPGPRAVWVVHLVPTAERSDVSATVLPFRSGLCNASEAGSSWSWASGPATSCSLATPRIAATGPMAAAVQVQAKPTALGFYKQPVLDPGSKIAPDTAASDLWVVADLSLPVCGLPARAFVLSNATATLSDPVAVRMDETALSGGCSSRWAMHVQVHDRAGSIRAEVRHMASCDSLDGQADDDGCFAAPPSPLLEAGSSANASISLRTRVTSVSVFEGSLAKAGERTLAEQVRSGGSSSETCFTVVVEFERGVSGLEAGDVDLVGLEATECSTQTASQPQSDATGQRWLLHVSVGAEITSHEMGAGIRPSSGRTDPSIDVSQAPSATFEFRSRVASVEVAQLTASEGAGEPPFPATSTLRVRFLYERPVRDFDASRDAWLVGGRFVAGSQAAIEPSGWEFHVTPTGSTAEVLVVALHWQNRSCDWTSGASRSAMSCSVTVPRVAADGKAVRVAHAPVSVEPEDAKLLPYPAIAKSISLDGTSVTVNNFWVLITFEQPVANVPLSAFGFVGLEPFSSLDRNDLSIEYLSTPAAVQANASELLGWDCQGCSRFWSLFVKASGGTNSLSFFAAEASTCPNEDDQCVLPRPLVESSGAIKSGDVQFRSSVVKLEFVEVLNRGQSFAVVSDGGFVTSQCLSARVTFAEGVRNLTASHFRLQTVEARDCDKGNAASVPAPVAGDETVWQLPVTLALGDLDKEFSFVMDAEAQPPSVPNFVATSMRTSATFRARVNTVRLLDSRTGADLSGGLITSDSVEIVTELSSPVARFQTKLDMWVIGGTVVWEEFSAENADQARNTWRANATIDPGASVFYVETKPSQAYLCVTALCPSDLPAPRIVALGAPASAPHRVMATQMTVAVWEDDNGDGRPGDGEQRVANGGVTSARCLSVRVAFGSGIRGLTAKHFDLRGLLPQRCRPHASSAAAEPSEAVQLDAFGAEWALGVVVAPEAARVTAGLFEPGTADSPMTSPSYRVTSSALALEYRVRLLGMSLWEVAGAVGAQTPAGREVTAGSTSATRLKLRVQFEGPVRGLSAGRDISLDGLRVVEESPDSGPDGQHFADVWNITVEPTGERSDVTATLVPFEEHVCVGGEGPASVAWSGGDAPSSCSAAVPRLAGYGPSGHVVGTTFFAVPVGVTFRSEPSTDSSFVLETVTVLSSVWAVVEYSVPVSNLPRSVLEDDNGDGRPGDGEQRVANGGVTSARCLSVRVAFGSGIRGLTAKHFDLRGLLPQRCRPHASTAAAEPSEAVQLDAFGAEWALGVVVAPEAARVTAGLFEPGTADSPMTSPSYRVTSSALALEYRVRLLGMSLWEVAGAVGAQTPAGREVTAGSTSATRLKLRVQFEGPVRGLSAGRDISLDGLRVVEESPDSGPDGQHFADVWNITVEPTGERSDVTATLVPFEEHVCVGGEGPASVAWSGGDAPSSCSAAVPRLAGYGPSGHVVGTTFFAVPVGVTFRSEPSTDSSFVLETVTVLSSVWAVVEYSVPVSAVPREALRGRYNSLSRAKTALVRSEASDIAIVEDTNGDGRPGDGEQRVANGGVTSARCLSVRVAFGSGIRGLTAKHFDLRGLLPQRCRPHASTAAAEPSEAVQLDAFGAEWALGVVVAPEAARVTAGLFEPGTAGTPMTSPSYRVTSSALALEYRVRLLGMSLWEVAGAVGAQTPAGREVTAGSTSATRLKLRVQFEGPVRGLSAGRDISLDGLRVVEESPDSGPDGQHFADVWNITVEPTGERSDVTATLVPFEEHVCVGGEGPASVAWSGGDAPSSCSAAVPRLAGYGPSGHVVGTTFFAVPVGVTFRVDASLTSPLLTKETSLLSMWAVVDCQPSRL</sequence>
<dbReference type="Proteomes" id="UP000323011">
    <property type="component" value="Unassembled WGS sequence"/>
</dbReference>
<evidence type="ECO:0000313" key="2">
    <source>
        <dbReference type="EMBL" id="KAA0149323.1"/>
    </source>
</evidence>
<keyword evidence="3" id="KW-1185">Reference proteome</keyword>
<proteinExistence type="predicted"/>
<feature type="compositionally biased region" description="Polar residues" evidence="1">
    <location>
        <begin position="1439"/>
        <end position="1448"/>
    </location>
</feature>
<dbReference type="EMBL" id="VLTN01000044">
    <property type="protein sequence ID" value="KAA0149323.1"/>
    <property type="molecule type" value="Genomic_DNA"/>
</dbReference>